<evidence type="ECO:0000313" key="5">
    <source>
        <dbReference type="Proteomes" id="UP000325785"/>
    </source>
</evidence>
<dbReference type="InterPro" id="IPR029063">
    <property type="entry name" value="SAM-dependent_MTases_sf"/>
</dbReference>
<dbReference type="Pfam" id="PF08242">
    <property type="entry name" value="Methyltransf_12"/>
    <property type="match status" value="1"/>
</dbReference>
<dbReference type="GO" id="GO:0032259">
    <property type="term" value="P:methylation"/>
    <property type="evidence" value="ECO:0007669"/>
    <property type="project" value="UniProtKB-KW"/>
</dbReference>
<accession>A0A0T5P563</accession>
<dbReference type="SUPFAM" id="SSF53335">
    <property type="entry name" value="S-adenosyl-L-methionine-dependent methyltransferases"/>
    <property type="match status" value="1"/>
</dbReference>
<dbReference type="GO" id="GO:0008168">
    <property type="term" value="F:methyltransferase activity"/>
    <property type="evidence" value="ECO:0007669"/>
    <property type="project" value="UniProtKB-KW"/>
</dbReference>
<dbReference type="EMBL" id="LAXI01000015">
    <property type="protein sequence ID" value="KRS16192.1"/>
    <property type="molecule type" value="Genomic_DNA"/>
</dbReference>
<dbReference type="Proteomes" id="UP000051401">
    <property type="component" value="Unassembled WGS sequence"/>
</dbReference>
<keyword evidence="3" id="KW-0489">Methyltransferase</keyword>
<dbReference type="PATRIC" id="fig|540747.5.peg.1590"/>
<gene>
    <name evidence="3" type="ORF">RIdsm_03213</name>
    <name evidence="2" type="ORF">XM52_19185</name>
</gene>
<dbReference type="Gene3D" id="3.40.50.150">
    <property type="entry name" value="Vaccinia Virus protein VP39"/>
    <property type="match status" value="1"/>
</dbReference>
<dbReference type="KEGG" id="rid:RIdsm_03213"/>
<reference evidence="2 4" key="1">
    <citation type="submission" date="2015-04" db="EMBL/GenBank/DDBJ databases">
        <title>The draft genome sequence of Roseovarius indicus B108T.</title>
        <authorList>
            <person name="Li G."/>
            <person name="Lai Q."/>
            <person name="Shao Z."/>
            <person name="Yan P."/>
        </authorList>
    </citation>
    <scope>NUCLEOTIDE SEQUENCE [LARGE SCALE GENOMIC DNA]</scope>
    <source>
        <strain evidence="2 4">B108</strain>
    </source>
</reference>
<dbReference type="STRING" id="540747.SAMN04488031_101133"/>
<proteinExistence type="predicted"/>
<evidence type="ECO:0000313" key="4">
    <source>
        <dbReference type="Proteomes" id="UP000051401"/>
    </source>
</evidence>
<organism evidence="2 4">
    <name type="scientific">Roseovarius indicus</name>
    <dbReference type="NCBI Taxonomy" id="540747"/>
    <lineage>
        <taxon>Bacteria</taxon>
        <taxon>Pseudomonadati</taxon>
        <taxon>Pseudomonadota</taxon>
        <taxon>Alphaproteobacteria</taxon>
        <taxon>Rhodobacterales</taxon>
        <taxon>Roseobacteraceae</taxon>
        <taxon>Roseovarius</taxon>
    </lineage>
</organism>
<dbReference type="RefSeq" id="WP_057818522.1">
    <property type="nucleotide sequence ID" value="NZ_CP031598.1"/>
</dbReference>
<dbReference type="AlphaFoldDB" id="A0A0T5P563"/>
<name>A0A0T5P563_9RHOB</name>
<dbReference type="EMBL" id="CP031598">
    <property type="protein sequence ID" value="QEW27397.1"/>
    <property type="molecule type" value="Genomic_DNA"/>
</dbReference>
<reference evidence="3 5" key="2">
    <citation type="submission" date="2018-08" db="EMBL/GenBank/DDBJ databases">
        <title>Genetic Globetrotter - A new plasmid hitch-hiking vast phylogenetic and geographic distances.</title>
        <authorList>
            <person name="Vollmers J."/>
            <person name="Petersen J."/>
        </authorList>
    </citation>
    <scope>NUCLEOTIDE SEQUENCE [LARGE SCALE GENOMIC DNA]</scope>
    <source>
        <strain evidence="3 5">DSM 26383</strain>
    </source>
</reference>
<keyword evidence="4" id="KW-1185">Reference proteome</keyword>
<evidence type="ECO:0000313" key="3">
    <source>
        <dbReference type="EMBL" id="QEW27397.1"/>
    </source>
</evidence>
<evidence type="ECO:0000259" key="1">
    <source>
        <dbReference type="Pfam" id="PF08242"/>
    </source>
</evidence>
<sequence>MTQDKRSVYSRTWDNYVTKSFPDIQNAPARKPGDLREWQVLNTTDDHYTWPGDEWGDADAVARILDTCVAPYLVAPPAHAVEIASGSGRMTRPFLDRFPNAQIGCFDISQAFLDQMHLRFPDEIASGQMTTHLLNDKPGFMYEVIETAGLHGRIDCLFSYDAMVHVELHTVLIYIATAAAVLKPGGLLSMSVADGANPLAFQKMLCNAPSVFRLGGKAGPQFQFMSHDILEYMLPRMGFAFDLHDCNGRDIFFSARLEDPGAARRAFRDAGSNWWLAP</sequence>
<keyword evidence="3" id="KW-0808">Transferase</keyword>
<feature type="domain" description="Methyltransferase type 12" evidence="1">
    <location>
        <begin position="81"/>
        <end position="188"/>
    </location>
</feature>
<dbReference type="InterPro" id="IPR013217">
    <property type="entry name" value="Methyltransf_12"/>
</dbReference>
<evidence type="ECO:0000313" key="2">
    <source>
        <dbReference type="EMBL" id="KRS16192.1"/>
    </source>
</evidence>
<dbReference type="Proteomes" id="UP000325785">
    <property type="component" value="Chromosome"/>
</dbReference>
<protein>
    <submittedName>
        <fullName evidence="3">Trans-aconitate methyltransferase</fullName>
    </submittedName>
</protein>